<keyword evidence="5" id="KW-0472">Membrane</keyword>
<dbReference type="SMART" id="SM00028">
    <property type="entry name" value="TPR"/>
    <property type="match status" value="4"/>
</dbReference>
<dbReference type="InterPro" id="IPR019734">
    <property type="entry name" value="TPR_rpt"/>
</dbReference>
<organism evidence="7 8">
    <name type="scientific">Maribacter litopenaei</name>
    <dbReference type="NCBI Taxonomy" id="2976127"/>
    <lineage>
        <taxon>Bacteria</taxon>
        <taxon>Pseudomonadati</taxon>
        <taxon>Bacteroidota</taxon>
        <taxon>Flavobacteriia</taxon>
        <taxon>Flavobacteriales</taxon>
        <taxon>Flavobacteriaceae</taxon>
        <taxon>Maribacter</taxon>
    </lineage>
</organism>
<evidence type="ECO:0000259" key="6">
    <source>
        <dbReference type="PROSITE" id="PS01124"/>
    </source>
</evidence>
<evidence type="ECO:0000256" key="1">
    <source>
        <dbReference type="ARBA" id="ARBA00023015"/>
    </source>
</evidence>
<keyword evidence="8" id="KW-1185">Reference proteome</keyword>
<evidence type="ECO:0000256" key="2">
    <source>
        <dbReference type="ARBA" id="ARBA00023125"/>
    </source>
</evidence>
<keyword evidence="2" id="KW-0238">DNA-binding</keyword>
<dbReference type="EMBL" id="CP104205">
    <property type="protein sequence ID" value="UWX54502.1"/>
    <property type="molecule type" value="Genomic_DNA"/>
</dbReference>
<dbReference type="PROSITE" id="PS50005">
    <property type="entry name" value="TPR"/>
    <property type="match status" value="2"/>
</dbReference>
<dbReference type="Pfam" id="PF13181">
    <property type="entry name" value="TPR_8"/>
    <property type="match status" value="2"/>
</dbReference>
<dbReference type="SUPFAM" id="SSF46689">
    <property type="entry name" value="Homeodomain-like"/>
    <property type="match status" value="1"/>
</dbReference>
<dbReference type="PRINTS" id="PR00032">
    <property type="entry name" value="HTHARAC"/>
</dbReference>
<evidence type="ECO:0000313" key="8">
    <source>
        <dbReference type="Proteomes" id="UP001059209"/>
    </source>
</evidence>
<dbReference type="InterPro" id="IPR018060">
    <property type="entry name" value="HTH_AraC"/>
</dbReference>
<dbReference type="Gene3D" id="1.25.40.10">
    <property type="entry name" value="Tetratricopeptide repeat domain"/>
    <property type="match status" value="3"/>
</dbReference>
<accession>A0ABY5Y634</accession>
<keyword evidence="1" id="KW-0805">Transcription regulation</keyword>
<dbReference type="PANTHER" id="PTHR43280:SF2">
    <property type="entry name" value="HTH-TYPE TRANSCRIPTIONAL REGULATOR EXSA"/>
    <property type="match status" value="1"/>
</dbReference>
<dbReference type="Gene3D" id="3.40.50.10610">
    <property type="entry name" value="ABC-type transport auxiliary lipoprotein component"/>
    <property type="match status" value="1"/>
</dbReference>
<keyword evidence="3" id="KW-0804">Transcription</keyword>
<feature type="repeat" description="TPR" evidence="4">
    <location>
        <begin position="521"/>
        <end position="554"/>
    </location>
</feature>
<dbReference type="SMART" id="SM00342">
    <property type="entry name" value="HTH_ARAC"/>
    <property type="match status" value="1"/>
</dbReference>
<evidence type="ECO:0000256" key="5">
    <source>
        <dbReference type="SAM" id="Phobius"/>
    </source>
</evidence>
<dbReference type="PROSITE" id="PS01124">
    <property type="entry name" value="HTH_ARAC_FAMILY_2"/>
    <property type="match status" value="1"/>
</dbReference>
<dbReference type="InterPro" id="IPR009057">
    <property type="entry name" value="Homeodomain-like_sf"/>
</dbReference>
<feature type="transmembrane region" description="Helical" evidence="5">
    <location>
        <begin position="124"/>
        <end position="144"/>
    </location>
</feature>
<protein>
    <submittedName>
        <fullName evidence="7">Helix-turn-helix domain-containing protein</fullName>
    </submittedName>
</protein>
<dbReference type="InterPro" id="IPR020449">
    <property type="entry name" value="Tscrpt_reg_AraC-type_HTH"/>
</dbReference>
<keyword evidence="4" id="KW-0802">TPR repeat</keyword>
<feature type="repeat" description="TPR" evidence="4">
    <location>
        <begin position="378"/>
        <end position="411"/>
    </location>
</feature>
<dbReference type="InterPro" id="IPR011990">
    <property type="entry name" value="TPR-like_helical_dom_sf"/>
</dbReference>
<evidence type="ECO:0000256" key="3">
    <source>
        <dbReference type="ARBA" id="ARBA00023163"/>
    </source>
</evidence>
<dbReference type="Proteomes" id="UP001059209">
    <property type="component" value="Chromosome"/>
</dbReference>
<proteinExistence type="predicted"/>
<evidence type="ECO:0000256" key="4">
    <source>
        <dbReference type="PROSITE-ProRule" id="PRU00339"/>
    </source>
</evidence>
<dbReference type="Pfam" id="PF12833">
    <property type="entry name" value="HTH_18"/>
    <property type="match status" value="1"/>
</dbReference>
<gene>
    <name evidence="7" type="ORF">NYZ99_16540</name>
</gene>
<reference evidence="7" key="1">
    <citation type="submission" date="2022-09" db="EMBL/GenBank/DDBJ databases">
        <title>Maribacter litopenaei sp. nov., isolated from the intestinal tract of the Pacific White Shrimp, Litopenaeus vannamei.</title>
        <authorList>
            <person name="Kim S.Y."/>
            <person name="Hwang C.Y."/>
        </authorList>
    </citation>
    <scope>NUCLEOTIDE SEQUENCE</scope>
    <source>
        <strain evidence="7">HL-LV01</strain>
    </source>
</reference>
<dbReference type="InterPro" id="IPR018062">
    <property type="entry name" value="HTH_AraC-typ_CS"/>
</dbReference>
<keyword evidence="5" id="KW-1133">Transmembrane helix</keyword>
<evidence type="ECO:0000313" key="7">
    <source>
        <dbReference type="EMBL" id="UWX54502.1"/>
    </source>
</evidence>
<feature type="domain" description="HTH araC/xylS-type" evidence="6">
    <location>
        <begin position="8"/>
        <end position="107"/>
    </location>
</feature>
<name>A0ABY5Y634_9FLAO</name>
<dbReference type="PROSITE" id="PS00041">
    <property type="entry name" value="HTH_ARAC_FAMILY_1"/>
    <property type="match status" value="1"/>
</dbReference>
<keyword evidence="5" id="KW-0812">Transmembrane</keyword>
<dbReference type="PANTHER" id="PTHR43280">
    <property type="entry name" value="ARAC-FAMILY TRANSCRIPTIONAL REGULATOR"/>
    <property type="match status" value="1"/>
</dbReference>
<sequence length="678" mass="78448">MNRSTFIVETRDIILKNLSNEQFGVSELADAMHMSRSNLLRKIKKETQLSASQFIRKIRLEEAMNLLKETDSTVSEVSYQVGFGSTSYFIKCFREQYGFSPGEIHKETELSLPPQQDTGRQRRYFWPVVAIVGVLLIMAAYFFISKKEPNQSVILEKSIAVLPFNNESSDSTNLYFVNGLMESALNNLQKIEDLRVISRTSVEKYRRTQKNVQEIAQELHVNYLVEGSGQRVGNTVLLNVQLIDATTDTPIWSEQYSREVEDIFELQNDVAKKIADAIEAIVTPAELEQIEKIPTDNLLAYDYYLQALDLYYSRTNEGLEEAIALFEKAIEQDPEFALAYANIAISYYLLEMSQLEKQYTEKINSFADKALLYDSKSAESLVAKAFYYIQTKEYHLALPHLDKALEYNPNSSLAVQILAEFYSHMLPNTNKYLEYALKGVQLTVASDSITRSYTYLQLSNALVSSGFPDEALKYINKSLDYNAENYFAPHLKAFILFAKDGNIKRTRNLLLNEWKKDTTRPDILQDIGKLYYIEENYDSAYSYFKKFVEAREANGLDIYQQENVKIAQVYKEMGLDKEAEKLFNDFSEYCEGDQSTYKSVNLVWKYAYEGKINEAVEELRIFSKAENYLYWFLLIEDEPLIQPLKNHSDFQVIMQKIKDRFWDNQSKLKKTLESEGLL</sequence>
<dbReference type="RefSeq" id="WP_260572361.1">
    <property type="nucleotide sequence ID" value="NZ_CP104205.1"/>
</dbReference>
<dbReference type="Gene3D" id="1.10.10.60">
    <property type="entry name" value="Homeodomain-like"/>
    <property type="match status" value="1"/>
</dbReference>
<dbReference type="SUPFAM" id="SSF48452">
    <property type="entry name" value="TPR-like"/>
    <property type="match status" value="2"/>
</dbReference>